<dbReference type="Gene3D" id="1.25.40.10">
    <property type="entry name" value="Tetratricopeptide repeat domain"/>
    <property type="match status" value="2"/>
</dbReference>
<dbReference type="AlphaFoldDB" id="A0A3S3UD64"/>
<dbReference type="InterPro" id="IPR038165">
    <property type="entry name" value="FlgT_C_sf"/>
</dbReference>
<evidence type="ECO:0000256" key="3">
    <source>
        <dbReference type="PROSITE-ProRule" id="PRU00339"/>
    </source>
</evidence>
<dbReference type="Gene3D" id="3.40.50.10610">
    <property type="entry name" value="ABC-type transport auxiliary lipoprotein component"/>
    <property type="match status" value="1"/>
</dbReference>
<dbReference type="SUPFAM" id="SSF48452">
    <property type="entry name" value="TPR-like"/>
    <property type="match status" value="2"/>
</dbReference>
<proteinExistence type="predicted"/>
<dbReference type="InterPro" id="IPR011990">
    <property type="entry name" value="TPR-like_helical_dom_sf"/>
</dbReference>
<dbReference type="GO" id="GO:0016209">
    <property type="term" value="F:antioxidant activity"/>
    <property type="evidence" value="ECO:0007669"/>
    <property type="project" value="InterPro"/>
</dbReference>
<dbReference type="InterPro" id="IPR050553">
    <property type="entry name" value="Thioredoxin_ResA/DsbE_sf"/>
</dbReference>
<dbReference type="PROSITE" id="PS50005">
    <property type="entry name" value="TPR"/>
    <property type="match status" value="2"/>
</dbReference>
<evidence type="ECO:0000256" key="1">
    <source>
        <dbReference type="ARBA" id="ARBA00022737"/>
    </source>
</evidence>
<keyword evidence="7" id="KW-1185">Reference proteome</keyword>
<dbReference type="PROSITE" id="PS51352">
    <property type="entry name" value="THIOREDOXIN_2"/>
    <property type="match status" value="1"/>
</dbReference>
<dbReference type="Gene3D" id="3.40.30.10">
    <property type="entry name" value="Glutaredoxin"/>
    <property type="match status" value="1"/>
</dbReference>
<dbReference type="InterPro" id="IPR018704">
    <property type="entry name" value="SecYEG/CpoB_TPR"/>
</dbReference>
<organism evidence="6 7">
    <name type="scientific">Candidatus Electrothrix communis</name>
    <dbReference type="NCBI Taxonomy" id="1859133"/>
    <lineage>
        <taxon>Bacteria</taxon>
        <taxon>Pseudomonadati</taxon>
        <taxon>Thermodesulfobacteriota</taxon>
        <taxon>Desulfobulbia</taxon>
        <taxon>Desulfobulbales</taxon>
        <taxon>Desulfobulbaceae</taxon>
        <taxon>Candidatus Electrothrix</taxon>
    </lineage>
</organism>
<keyword evidence="1" id="KW-0677">Repeat</keyword>
<feature type="repeat" description="TPR" evidence="3">
    <location>
        <begin position="299"/>
        <end position="332"/>
    </location>
</feature>
<gene>
    <name evidence="6" type="ORF">VT98_10791</name>
</gene>
<dbReference type="InterPro" id="IPR005534">
    <property type="entry name" value="Curli_assmbl/transp-comp_CsgG"/>
</dbReference>
<keyword evidence="2 3" id="KW-0802">TPR repeat</keyword>
<dbReference type="InterPro" id="IPR013105">
    <property type="entry name" value="TPR_2"/>
</dbReference>
<dbReference type="InterPro" id="IPR019734">
    <property type="entry name" value="TPR_rpt"/>
</dbReference>
<dbReference type="SMART" id="SM00028">
    <property type="entry name" value="TPR"/>
    <property type="match status" value="3"/>
</dbReference>
<feature type="repeat" description="TPR" evidence="3">
    <location>
        <begin position="333"/>
        <end position="366"/>
    </location>
</feature>
<dbReference type="InterPro" id="IPR036249">
    <property type="entry name" value="Thioredoxin-like_sf"/>
</dbReference>
<accession>A0A3S3UD64</accession>
<dbReference type="EMBL" id="MTKP01000079">
    <property type="protein sequence ID" value="RWX49108.1"/>
    <property type="molecule type" value="Genomic_DNA"/>
</dbReference>
<evidence type="ECO:0000313" key="6">
    <source>
        <dbReference type="EMBL" id="RWX49108.1"/>
    </source>
</evidence>
<feature type="domain" description="Thioredoxin" evidence="5">
    <location>
        <begin position="30"/>
        <end position="170"/>
    </location>
</feature>
<dbReference type="Pfam" id="PF09976">
    <property type="entry name" value="TPR_21"/>
    <property type="match status" value="1"/>
</dbReference>
<evidence type="ECO:0000256" key="2">
    <source>
        <dbReference type="ARBA" id="ARBA00022803"/>
    </source>
</evidence>
<dbReference type="Pfam" id="PF07719">
    <property type="entry name" value="TPR_2"/>
    <property type="match status" value="1"/>
</dbReference>
<feature type="coiled-coil region" evidence="4">
    <location>
        <begin position="365"/>
        <end position="392"/>
    </location>
</feature>
<dbReference type="GO" id="GO:0016491">
    <property type="term" value="F:oxidoreductase activity"/>
    <property type="evidence" value="ECO:0007669"/>
    <property type="project" value="InterPro"/>
</dbReference>
<dbReference type="PANTHER" id="PTHR42852:SF17">
    <property type="entry name" value="THIOREDOXIN-LIKE PROTEIN HI_1115"/>
    <property type="match status" value="1"/>
</dbReference>
<dbReference type="InterPro" id="IPR000866">
    <property type="entry name" value="AhpC/TSA"/>
</dbReference>
<dbReference type="Pfam" id="PF13181">
    <property type="entry name" value="TPR_8"/>
    <property type="match status" value="1"/>
</dbReference>
<dbReference type="Pfam" id="PF00578">
    <property type="entry name" value="AhpC-TSA"/>
    <property type="match status" value="1"/>
</dbReference>
<protein>
    <submittedName>
        <fullName evidence="6">Peroxiredoxin</fullName>
    </submittedName>
</protein>
<dbReference type="PANTHER" id="PTHR42852">
    <property type="entry name" value="THIOL:DISULFIDE INTERCHANGE PROTEIN DSBE"/>
    <property type="match status" value="1"/>
</dbReference>
<dbReference type="Gene3D" id="2.40.10.410">
    <property type="entry name" value="FlgT, C-terminal domain"/>
    <property type="match status" value="1"/>
</dbReference>
<name>A0A3S3UD64_9BACT</name>
<keyword evidence="4" id="KW-0175">Coiled coil</keyword>
<dbReference type="Proteomes" id="UP000288086">
    <property type="component" value="Unassembled WGS sequence"/>
</dbReference>
<dbReference type="InterPro" id="IPR032388">
    <property type="entry name" value="FlgT_C"/>
</dbReference>
<dbReference type="GO" id="GO:0030288">
    <property type="term" value="C:outer membrane-bounded periplasmic space"/>
    <property type="evidence" value="ECO:0007669"/>
    <property type="project" value="InterPro"/>
</dbReference>
<sequence>EEFMHRSGQLLLFFVVILLCSWSKPCLSQFNPGDLAPDFILEDVYGRPYQLAALKDSSLIVLYFFDTASPANQEGLLTLNQLLSRFKEKDLLVWGITKSNTNSISDFITENKVSFPVMYDQKGISATYQAESILPTIYILGPKRKIIDFFQGGGQSTEKMLISLAEKELQRNEPLVAQAISLEAQAKNPDSLEAKTIYGYAALKADKVDEAENTFNVLAQESGEAEILGKEGLAKIYAQQGKLDKAMAVVAEVEAKAPDRGAVNVTKGGILYAQNKKKEAMVEYQIAVKKPEGSVIQKAEAHNQLGRLYADTGNLKQARINYDQTVELDPYNIVAMSNKGVAYQKEGQLDKAMGMFQQALTINQNDQFSAVLARKTQEMMDLQRNIAEKQRIDRLVKELVARFRSQKETSVPDRDTWTSRPMVLSFVDFREKGGLNERDGMSMVLTSRLGEQLNRSGRVQVVERVIMDRLLEELNLGSSELADPATALQLGRILAAKLVATGTLLHLPDQSLLSLRLIDTETTAIPQVLTQKLTSGALDIEQELERVNREILQTVMEKYPLQGFIVQVNGNQAVINIGEQQGVVMGTSFEVIEQGEAIVYKGRKLQGLAKTVARLEVVEVQPDMSVVSILDSERPLQQDDKVAEKIQPMIRGGKL</sequence>
<dbReference type="GO" id="GO:0006950">
    <property type="term" value="P:response to stress"/>
    <property type="evidence" value="ECO:0007669"/>
    <property type="project" value="UniProtKB-ARBA"/>
</dbReference>
<dbReference type="InterPro" id="IPR013766">
    <property type="entry name" value="Thioredoxin_domain"/>
</dbReference>
<feature type="non-terminal residue" evidence="6">
    <location>
        <position position="1"/>
    </location>
</feature>
<dbReference type="Pfam" id="PF16538">
    <property type="entry name" value="FlgT_C"/>
    <property type="match status" value="1"/>
</dbReference>
<evidence type="ECO:0000256" key="4">
    <source>
        <dbReference type="SAM" id="Coils"/>
    </source>
</evidence>
<dbReference type="CDD" id="cd02966">
    <property type="entry name" value="TlpA_like_family"/>
    <property type="match status" value="1"/>
</dbReference>
<evidence type="ECO:0000313" key="7">
    <source>
        <dbReference type="Proteomes" id="UP000288086"/>
    </source>
</evidence>
<comment type="caution">
    <text evidence="6">The sequence shown here is derived from an EMBL/GenBank/DDBJ whole genome shotgun (WGS) entry which is preliminary data.</text>
</comment>
<evidence type="ECO:0000259" key="5">
    <source>
        <dbReference type="PROSITE" id="PS51352"/>
    </source>
</evidence>
<reference evidence="6 7" key="1">
    <citation type="submission" date="2017-01" db="EMBL/GenBank/DDBJ databases">
        <title>The cable genome- insights into the physiology and evolution of filamentous bacteria capable of sulfide oxidation via long distance electron transfer.</title>
        <authorList>
            <person name="Schreiber L."/>
            <person name="Bjerg J.T."/>
            <person name="Boggild A."/>
            <person name="Van De Vossenberg J."/>
            <person name="Meysman F."/>
            <person name="Nielsen L.P."/>
            <person name="Schramm A."/>
            <person name="Kjeldsen K.U."/>
        </authorList>
    </citation>
    <scope>NUCLEOTIDE SEQUENCE [LARGE SCALE GENOMIC DNA]</scope>
    <source>
        <strain evidence="6">A1</strain>
    </source>
</reference>
<dbReference type="Pfam" id="PF03783">
    <property type="entry name" value="CsgG"/>
    <property type="match status" value="1"/>
</dbReference>
<dbReference type="SUPFAM" id="SSF52833">
    <property type="entry name" value="Thioredoxin-like"/>
    <property type="match status" value="1"/>
</dbReference>